<dbReference type="GO" id="GO:0016020">
    <property type="term" value="C:membrane"/>
    <property type="evidence" value="ECO:0007669"/>
    <property type="project" value="UniProtKB-SubCell"/>
</dbReference>
<feature type="compositionally biased region" description="Polar residues" evidence="6">
    <location>
        <begin position="1199"/>
        <end position="1215"/>
    </location>
</feature>
<feature type="region of interest" description="Disordered" evidence="6">
    <location>
        <begin position="1121"/>
        <end position="1296"/>
    </location>
</feature>
<feature type="transmembrane region" description="Helical" evidence="7">
    <location>
        <begin position="1010"/>
        <end position="1031"/>
    </location>
</feature>
<feature type="compositionally biased region" description="Basic and acidic residues" evidence="6">
    <location>
        <begin position="921"/>
        <end position="933"/>
    </location>
</feature>
<feature type="coiled-coil region" evidence="5">
    <location>
        <begin position="947"/>
        <end position="974"/>
    </location>
</feature>
<reference evidence="8" key="2">
    <citation type="submission" date="2023-07" db="EMBL/GenBank/DDBJ databases">
        <authorList>
            <consortium name="Lawrence Berkeley National Laboratory"/>
            <person name="Haridas S."/>
            <person name="Hensen N."/>
            <person name="Bonometti L."/>
            <person name="Westerberg I."/>
            <person name="Brannstrom I.O."/>
            <person name="Guillou S."/>
            <person name="Cros-Aarteil S."/>
            <person name="Calhoun S."/>
            <person name="Kuo A."/>
            <person name="Mondo S."/>
            <person name="Pangilinan J."/>
            <person name="Riley R."/>
            <person name="LaButti K."/>
            <person name="Andreopoulos B."/>
            <person name="Lipzen A."/>
            <person name="Chen C."/>
            <person name="Yanf M."/>
            <person name="Daum C."/>
            <person name="Ng V."/>
            <person name="Clum A."/>
            <person name="Steindorff A."/>
            <person name="Ohm R."/>
            <person name="Martin F."/>
            <person name="Silar P."/>
            <person name="Natvig D."/>
            <person name="Lalanne C."/>
            <person name="Gautier V."/>
            <person name="Ament-velasquez S.L."/>
            <person name="Kruys A."/>
            <person name="Hutchinson M.I."/>
            <person name="Powell A.J."/>
            <person name="Barry K."/>
            <person name="Miller A.N."/>
            <person name="Grigoriev I.V."/>
            <person name="Debuchy R."/>
            <person name="Gladieux P."/>
            <person name="Thoren M.H."/>
            <person name="Johannesson H."/>
        </authorList>
    </citation>
    <scope>NUCLEOTIDE SEQUENCE</scope>
    <source>
        <strain evidence="8">FGSC 1904</strain>
    </source>
</reference>
<comment type="subcellular location">
    <subcellularLocation>
        <location evidence="1">Membrane</location>
        <topology evidence="1">Multi-pass membrane protein</topology>
    </subcellularLocation>
</comment>
<dbReference type="InterPro" id="IPR050829">
    <property type="entry name" value="CorA_MIT"/>
</dbReference>
<dbReference type="EMBL" id="JAUTDP010000008">
    <property type="protein sequence ID" value="KAK3396852.1"/>
    <property type="molecule type" value="Genomic_DNA"/>
</dbReference>
<feature type="compositionally biased region" description="Polar residues" evidence="6">
    <location>
        <begin position="1239"/>
        <end position="1255"/>
    </location>
</feature>
<reference evidence="8" key="1">
    <citation type="journal article" date="2023" name="Mol. Phylogenet. Evol.">
        <title>Genome-scale phylogeny and comparative genomics of the fungal order Sordariales.</title>
        <authorList>
            <person name="Hensen N."/>
            <person name="Bonometti L."/>
            <person name="Westerberg I."/>
            <person name="Brannstrom I.O."/>
            <person name="Guillou S."/>
            <person name="Cros-Aarteil S."/>
            <person name="Calhoun S."/>
            <person name="Haridas S."/>
            <person name="Kuo A."/>
            <person name="Mondo S."/>
            <person name="Pangilinan J."/>
            <person name="Riley R."/>
            <person name="LaButti K."/>
            <person name="Andreopoulos B."/>
            <person name="Lipzen A."/>
            <person name="Chen C."/>
            <person name="Yan M."/>
            <person name="Daum C."/>
            <person name="Ng V."/>
            <person name="Clum A."/>
            <person name="Steindorff A."/>
            <person name="Ohm R.A."/>
            <person name="Martin F."/>
            <person name="Silar P."/>
            <person name="Natvig D.O."/>
            <person name="Lalanne C."/>
            <person name="Gautier V."/>
            <person name="Ament-Velasquez S.L."/>
            <person name="Kruys A."/>
            <person name="Hutchinson M.I."/>
            <person name="Powell A.J."/>
            <person name="Barry K."/>
            <person name="Miller A.N."/>
            <person name="Grigoriev I.V."/>
            <person name="Debuchy R."/>
            <person name="Gladieux P."/>
            <person name="Hiltunen Thoren M."/>
            <person name="Johannesson H."/>
        </authorList>
    </citation>
    <scope>NUCLEOTIDE SEQUENCE</scope>
    <source>
        <strain evidence="8">FGSC 1904</strain>
    </source>
</reference>
<keyword evidence="3 7" id="KW-1133">Transmembrane helix</keyword>
<organism evidence="8 9">
    <name type="scientific">Sordaria brevicollis</name>
    <dbReference type="NCBI Taxonomy" id="83679"/>
    <lineage>
        <taxon>Eukaryota</taxon>
        <taxon>Fungi</taxon>
        <taxon>Dikarya</taxon>
        <taxon>Ascomycota</taxon>
        <taxon>Pezizomycotina</taxon>
        <taxon>Sordariomycetes</taxon>
        <taxon>Sordariomycetidae</taxon>
        <taxon>Sordariales</taxon>
        <taxon>Sordariaceae</taxon>
        <taxon>Sordaria</taxon>
    </lineage>
</organism>
<evidence type="ECO:0000313" key="9">
    <source>
        <dbReference type="Proteomes" id="UP001281003"/>
    </source>
</evidence>
<feature type="region of interest" description="Disordered" evidence="6">
    <location>
        <begin position="912"/>
        <end position="933"/>
    </location>
</feature>
<dbReference type="Gene3D" id="1.20.58.340">
    <property type="entry name" value="Magnesium transport protein CorA, transmembrane region"/>
    <property type="match status" value="1"/>
</dbReference>
<dbReference type="PANTHER" id="PTHR47685">
    <property type="entry name" value="MAGNESIUM TRANSPORT PROTEIN CORA"/>
    <property type="match status" value="1"/>
</dbReference>
<keyword evidence="2 7" id="KW-0812">Transmembrane</keyword>
<dbReference type="GO" id="GO:0046873">
    <property type="term" value="F:metal ion transmembrane transporter activity"/>
    <property type="evidence" value="ECO:0007669"/>
    <property type="project" value="InterPro"/>
</dbReference>
<sequence>MAPALGMGSNRLTIKPELTRRPTDLSSIYRPRRNPVLFEPYDEPAACLSTEPHDEAVEDPIQHYFGCIEIRDRPDFLDESNDVWTHEREVERKKLELSMGDAYDNDSTFDLEKRLDEKIKRRIGSVAIAIEAQYKRTEVLRKALRKPLSPDTPPCLVDNVEKSRNRWMNSSQFKYGITEVRKWRQGEQGGMKTTDDVKPGEYTISNRADPGRAEVRRLVTKHRNKNGNSTLPYEMEEYNIERDVNAYLIQFSVRDETNKTPPGSSSLHNIRQSLKPVDEDLSDARFKGTFPDQRISMSWLLNNGQDLEKEECDPEGDWNILRRDRKKDDKESRRIRYFHIPSNNMAWVEKAIANYYGDETPDLSSKVRNQALRTSTQMLLGPQYWRGQQQGTRSGVVHARHMRALCEVVSSEPSHIEQNPKNIVLFMPYLHWETDRMRESISKMIDEESDKYRQKQEEKKIEQKKLRISARSELARAQKTRVPHDSAACDPVLQQHITESELNMTPTKRVSRTLTAAVTRIMTPRGVRDEAVIDHTGRLCVKNALGQYLVDAARLYEAMSTFRDQRMLEKYLFHDPPLHPRRTLDQSFYWTLRTTKARDRDQVVYRDTHTNRDLCHKLEKLMPPKETRAGTGCFGAVGNAFTGRTEPQSHGSHRNQVEGRLDEEHCHQPSNDTCDPSCKWRWTDHDEKIDQYGCDQCRSDIKKVSQLVMVDQLWMWVLDEETIITSFPRRYGVNKHDLSGVHRSIRTRLKSVRKNQIRSVYDLALIILDECSNTFFDRTRADEGQPQVVDIFSEAIGRVTNQHTISFQHVWHWTQKASEIYRARSKYVDSSELHVPLLDINPEGKLQREVKDILDELDIMLHVHRKQRDLIRRFYKHVEHILDPEGRANGNDFKEDYANPTADERYRNYKGFPFPGEAEAEPNRDRSRTREQERAKMIKRQQLVWFRIQYQELLSEVTDRIEELEGLRSAAKSTADSVNDLLSLKQQQASVVQAWESVRQAEESVSQGRAVMMFTIVTIVFLPLSFMSSIFGMNNKEFTDQGSMTLRYELKLMFTISIGITIITLVTAFSNLLRATLWSIYSYVTTLLIVRSGLYGYWVSFREEWQSQKILHKTEKQVREMKREVQKAKRRKRREERTNSAKIEKNANAEEGGLWNRLKKRWESPAPSPTTSTASRATNAAGSTKTGRSEPAAWAHYDNFNNMNEGSSDVENNGMSRRPRTPRFQLTTASGGMGDVLTPTGTTGMDMSGANTLHDVSTADDAQSRAGVVADDDDDDGPRGSKDFVITIDDHHGNER</sequence>
<dbReference type="PANTHER" id="PTHR47685:SF1">
    <property type="entry name" value="MAGNESIUM TRANSPORT PROTEIN CORA"/>
    <property type="match status" value="1"/>
</dbReference>
<feature type="compositionally biased region" description="Basic and acidic residues" evidence="6">
    <location>
        <begin position="1135"/>
        <end position="1148"/>
    </location>
</feature>
<name>A0AAE0PBD8_SORBR</name>
<evidence type="ECO:0000256" key="3">
    <source>
        <dbReference type="ARBA" id="ARBA00022989"/>
    </source>
</evidence>
<proteinExistence type="predicted"/>
<evidence type="ECO:0000313" key="8">
    <source>
        <dbReference type="EMBL" id="KAK3396852.1"/>
    </source>
</evidence>
<evidence type="ECO:0000256" key="6">
    <source>
        <dbReference type="SAM" id="MobiDB-lite"/>
    </source>
</evidence>
<dbReference type="InterPro" id="IPR045863">
    <property type="entry name" value="CorA_TM1_TM2"/>
</dbReference>
<evidence type="ECO:0000256" key="4">
    <source>
        <dbReference type="ARBA" id="ARBA00023136"/>
    </source>
</evidence>
<evidence type="ECO:0008006" key="10">
    <source>
        <dbReference type="Google" id="ProtNLM"/>
    </source>
</evidence>
<gene>
    <name evidence="8" type="ORF">B0T20DRAFT_244041</name>
</gene>
<accession>A0AAE0PBD8</accession>
<dbReference type="Proteomes" id="UP001281003">
    <property type="component" value="Unassembled WGS sequence"/>
</dbReference>
<evidence type="ECO:0000256" key="5">
    <source>
        <dbReference type="SAM" id="Coils"/>
    </source>
</evidence>
<feature type="compositionally biased region" description="Low complexity" evidence="6">
    <location>
        <begin position="1169"/>
        <end position="1184"/>
    </location>
</feature>
<protein>
    <recommendedName>
        <fullName evidence="10">Ankyrin repeat protein</fullName>
    </recommendedName>
</protein>
<feature type="transmembrane region" description="Helical" evidence="7">
    <location>
        <begin position="1078"/>
        <end position="1099"/>
    </location>
</feature>
<evidence type="ECO:0000256" key="7">
    <source>
        <dbReference type="SAM" id="Phobius"/>
    </source>
</evidence>
<keyword evidence="4 7" id="KW-0472">Membrane</keyword>
<evidence type="ECO:0000256" key="1">
    <source>
        <dbReference type="ARBA" id="ARBA00004141"/>
    </source>
</evidence>
<dbReference type="Pfam" id="PF01544">
    <property type="entry name" value="CorA"/>
    <property type="match status" value="1"/>
</dbReference>
<keyword evidence="9" id="KW-1185">Reference proteome</keyword>
<feature type="transmembrane region" description="Helical" evidence="7">
    <location>
        <begin position="1052"/>
        <end position="1072"/>
    </location>
</feature>
<feature type="coiled-coil region" evidence="5">
    <location>
        <begin position="438"/>
        <end position="465"/>
    </location>
</feature>
<evidence type="ECO:0000256" key="2">
    <source>
        <dbReference type="ARBA" id="ARBA00022692"/>
    </source>
</evidence>
<dbReference type="SUPFAM" id="SSF144083">
    <property type="entry name" value="Magnesium transport protein CorA, transmembrane region"/>
    <property type="match status" value="1"/>
</dbReference>
<comment type="caution">
    <text evidence="8">The sequence shown here is derived from an EMBL/GenBank/DDBJ whole genome shotgun (WGS) entry which is preliminary data.</text>
</comment>
<keyword evidence="5" id="KW-0175">Coiled coil</keyword>
<dbReference type="InterPro" id="IPR002523">
    <property type="entry name" value="MgTranspt_CorA/ZnTranspt_ZntB"/>
</dbReference>
<feature type="compositionally biased region" description="Basic and acidic residues" evidence="6">
    <location>
        <begin position="1277"/>
        <end position="1296"/>
    </location>
</feature>